<reference evidence="2 3" key="1">
    <citation type="submission" date="2017-04" db="EMBL/GenBank/DDBJ databases">
        <authorList>
            <person name="Afonso C.L."/>
            <person name="Miller P.J."/>
            <person name="Scott M.A."/>
            <person name="Spackman E."/>
            <person name="Goraichik I."/>
            <person name="Dimitrov K.M."/>
            <person name="Suarez D.L."/>
            <person name="Swayne D.E."/>
        </authorList>
    </citation>
    <scope>NUCLEOTIDE SEQUENCE [LARGE SCALE GENOMIC DNA]</scope>
    <source>
        <strain evidence="2 3">ToBE</strain>
    </source>
</reference>
<evidence type="ECO:0000313" key="3">
    <source>
        <dbReference type="Proteomes" id="UP000192569"/>
    </source>
</evidence>
<organism evidence="2 3">
    <name type="scientific">Thermanaeromonas toyohensis ToBE</name>
    <dbReference type="NCBI Taxonomy" id="698762"/>
    <lineage>
        <taxon>Bacteria</taxon>
        <taxon>Bacillati</taxon>
        <taxon>Bacillota</taxon>
        <taxon>Clostridia</taxon>
        <taxon>Neomoorellales</taxon>
        <taxon>Neomoorellaceae</taxon>
        <taxon>Thermanaeromonas</taxon>
    </lineage>
</organism>
<evidence type="ECO:0000256" key="1">
    <source>
        <dbReference type="SAM" id="Phobius"/>
    </source>
</evidence>
<feature type="transmembrane region" description="Helical" evidence="1">
    <location>
        <begin position="36"/>
        <end position="55"/>
    </location>
</feature>
<sequence>MKKNVRNVEEIETNGEDRSFKSFSFSDLLYFGRGTLMLEILADIFLLALILAAYFTGHLPR</sequence>
<keyword evidence="1" id="KW-0812">Transmembrane</keyword>
<name>A0A1W1VT50_9FIRM</name>
<dbReference type="Proteomes" id="UP000192569">
    <property type="component" value="Chromosome I"/>
</dbReference>
<dbReference type="STRING" id="698762.SAMN00808754_1440"/>
<gene>
    <name evidence="2" type="ORF">SAMN00808754_1440</name>
</gene>
<keyword evidence="3" id="KW-1185">Reference proteome</keyword>
<keyword evidence="1" id="KW-1133">Transmembrane helix</keyword>
<dbReference type="AlphaFoldDB" id="A0A1W1VT50"/>
<keyword evidence="1" id="KW-0472">Membrane</keyword>
<dbReference type="EMBL" id="LT838272">
    <property type="protein sequence ID" value="SMB96281.1"/>
    <property type="molecule type" value="Genomic_DNA"/>
</dbReference>
<accession>A0A1W1VT50</accession>
<evidence type="ECO:0000313" key="2">
    <source>
        <dbReference type="EMBL" id="SMB96281.1"/>
    </source>
</evidence>
<dbReference type="RefSeq" id="WP_084665056.1">
    <property type="nucleotide sequence ID" value="NZ_LT838272.1"/>
</dbReference>
<proteinExistence type="predicted"/>
<protein>
    <submittedName>
        <fullName evidence="2">Uncharacterized protein</fullName>
    </submittedName>
</protein>